<organism evidence="2 3">
    <name type="scientific">Datura stramonium</name>
    <name type="common">Jimsonweed</name>
    <name type="synonym">Common thornapple</name>
    <dbReference type="NCBI Taxonomy" id="4076"/>
    <lineage>
        <taxon>Eukaryota</taxon>
        <taxon>Viridiplantae</taxon>
        <taxon>Streptophyta</taxon>
        <taxon>Embryophyta</taxon>
        <taxon>Tracheophyta</taxon>
        <taxon>Spermatophyta</taxon>
        <taxon>Magnoliopsida</taxon>
        <taxon>eudicotyledons</taxon>
        <taxon>Gunneridae</taxon>
        <taxon>Pentapetalae</taxon>
        <taxon>asterids</taxon>
        <taxon>lamiids</taxon>
        <taxon>Solanales</taxon>
        <taxon>Solanaceae</taxon>
        <taxon>Solanoideae</taxon>
        <taxon>Datureae</taxon>
        <taxon>Datura</taxon>
    </lineage>
</organism>
<reference evidence="2 3" key="1">
    <citation type="journal article" date="2021" name="BMC Genomics">
        <title>Datura genome reveals duplications of psychoactive alkaloid biosynthetic genes and high mutation rate following tissue culture.</title>
        <authorList>
            <person name="Rajewski A."/>
            <person name="Carter-House D."/>
            <person name="Stajich J."/>
            <person name="Litt A."/>
        </authorList>
    </citation>
    <scope>NUCLEOTIDE SEQUENCE [LARGE SCALE GENOMIC DNA]</scope>
    <source>
        <strain evidence="2">AR-01</strain>
    </source>
</reference>
<protein>
    <submittedName>
        <fullName evidence="2">Uncharacterized protein</fullName>
    </submittedName>
</protein>
<dbReference type="Proteomes" id="UP000823775">
    <property type="component" value="Unassembled WGS sequence"/>
</dbReference>
<feature type="region of interest" description="Disordered" evidence="1">
    <location>
        <begin position="1"/>
        <end position="44"/>
    </location>
</feature>
<feature type="non-terminal residue" evidence="2">
    <location>
        <position position="141"/>
    </location>
</feature>
<keyword evidence="3" id="KW-1185">Reference proteome</keyword>
<comment type="caution">
    <text evidence="2">The sequence shown here is derived from an EMBL/GenBank/DDBJ whole genome shotgun (WGS) entry which is preliminary data.</text>
</comment>
<evidence type="ECO:0000256" key="1">
    <source>
        <dbReference type="SAM" id="MobiDB-lite"/>
    </source>
</evidence>
<accession>A0ABS8W555</accession>
<proteinExistence type="predicted"/>
<feature type="compositionally biased region" description="Basic and acidic residues" evidence="1">
    <location>
        <begin position="1"/>
        <end position="14"/>
    </location>
</feature>
<name>A0ABS8W555_DATST</name>
<evidence type="ECO:0000313" key="3">
    <source>
        <dbReference type="Proteomes" id="UP000823775"/>
    </source>
</evidence>
<gene>
    <name evidence="2" type="ORF">HAX54_043098</name>
</gene>
<dbReference type="EMBL" id="JACEIK010006414">
    <property type="protein sequence ID" value="MCE2055653.1"/>
    <property type="molecule type" value="Genomic_DNA"/>
</dbReference>
<feature type="non-terminal residue" evidence="2">
    <location>
        <position position="1"/>
    </location>
</feature>
<sequence>YNDIKGKEVNVAEKSRKRGRPRKTNSSSSAPKIGPARKFGAKGVEPHGLTCFNTQKEEKYASENKTDEGHLALKFPAIRKKIGELGASYIFNELERCNLTLVREFYTNWDTLFENSTKVKIIGQVVQFIAKRFNAFLETPA</sequence>
<evidence type="ECO:0000313" key="2">
    <source>
        <dbReference type="EMBL" id="MCE2055653.1"/>
    </source>
</evidence>